<organism evidence="3 4">
    <name type="scientific">Arachis duranensis</name>
    <name type="common">Wild peanut</name>
    <dbReference type="NCBI Taxonomy" id="130453"/>
    <lineage>
        <taxon>Eukaryota</taxon>
        <taxon>Viridiplantae</taxon>
        <taxon>Streptophyta</taxon>
        <taxon>Embryophyta</taxon>
        <taxon>Tracheophyta</taxon>
        <taxon>Spermatophyta</taxon>
        <taxon>Magnoliopsida</taxon>
        <taxon>eudicotyledons</taxon>
        <taxon>Gunneridae</taxon>
        <taxon>Pentapetalae</taxon>
        <taxon>rosids</taxon>
        <taxon>fabids</taxon>
        <taxon>Fabales</taxon>
        <taxon>Fabaceae</taxon>
        <taxon>Papilionoideae</taxon>
        <taxon>50 kb inversion clade</taxon>
        <taxon>dalbergioids sensu lato</taxon>
        <taxon>Dalbergieae</taxon>
        <taxon>Pterocarpus clade</taxon>
        <taxon>Arachis</taxon>
    </lineage>
</organism>
<sequence length="131" mass="14223">MAFRKVLMLLFCLVAIVTNLVSSTSARQLNDNNAAKDEKEANEGDHEVVNNNHVGNKETKPPMMGLGDQKQIDFPPIFPFPSFSFPPFPMPQIPSFGGIPGIPFPSLPVPAMPFPTFPPLDIPGIVPTPPT</sequence>
<keyword evidence="2" id="KW-0732">Signal</keyword>
<dbReference type="GeneID" id="107479529"/>
<protein>
    <submittedName>
        <fullName evidence="4">Uncharacterized protein LOC107479529</fullName>
    </submittedName>
</protein>
<dbReference type="AlphaFoldDB" id="A0A6P4CPY8"/>
<feature type="region of interest" description="Disordered" evidence="1">
    <location>
        <begin position="31"/>
        <end position="68"/>
    </location>
</feature>
<name>A0A6P4CPY8_ARADU</name>
<evidence type="ECO:0000313" key="4">
    <source>
        <dbReference type="RefSeq" id="XP_015955143.1"/>
    </source>
</evidence>
<feature type="chain" id="PRO_5028114992" evidence="2">
    <location>
        <begin position="27"/>
        <end position="131"/>
    </location>
</feature>
<feature type="compositionally biased region" description="Basic and acidic residues" evidence="1">
    <location>
        <begin position="34"/>
        <end position="48"/>
    </location>
</feature>
<evidence type="ECO:0000256" key="2">
    <source>
        <dbReference type="SAM" id="SignalP"/>
    </source>
</evidence>
<reference evidence="4" key="3">
    <citation type="submission" date="2025-08" db="UniProtKB">
        <authorList>
            <consortium name="RefSeq"/>
        </authorList>
    </citation>
    <scope>IDENTIFICATION</scope>
</reference>
<gene>
    <name evidence="4" type="primary">LOC107479529</name>
</gene>
<dbReference type="KEGG" id="adu:107479529"/>
<dbReference type="RefSeq" id="XP_015955143.1">
    <property type="nucleotide sequence ID" value="XM_016099657.3"/>
</dbReference>
<dbReference type="Proteomes" id="UP000515211">
    <property type="component" value="Chromosome 3"/>
</dbReference>
<feature type="signal peptide" evidence="2">
    <location>
        <begin position="1"/>
        <end position="26"/>
    </location>
</feature>
<keyword evidence="3" id="KW-1185">Reference proteome</keyword>
<reference evidence="4" key="1">
    <citation type="journal article" date="2014" name="PLoS ONE">
        <title>Comparisons of De Novo Transcriptome Assemblers in Diploid and Polyploid Species Using Peanut (Arachis spp.) RNA-Seq Data.</title>
        <authorList>
            <person name="Chopra R."/>
            <person name="Burow G."/>
            <person name="Farmer A."/>
            <person name="Mudge J."/>
            <person name="Simpson C.E."/>
            <person name="Burow M.D."/>
        </authorList>
    </citation>
    <scope>NUCLEOTIDE SEQUENCE</scope>
</reference>
<evidence type="ECO:0000256" key="1">
    <source>
        <dbReference type="SAM" id="MobiDB-lite"/>
    </source>
</evidence>
<reference evidence="3" key="2">
    <citation type="journal article" date="2016" name="Nat. Genet.">
        <title>The genome sequences of Arachis duranensis and Arachis ipaensis, the diploid ancestors of cultivated peanut.</title>
        <authorList>
            <person name="Bertioli D.J."/>
            <person name="Cannon S.B."/>
            <person name="Froenicke L."/>
            <person name="Huang G."/>
            <person name="Farmer A.D."/>
            <person name="Cannon E.K."/>
            <person name="Liu X."/>
            <person name="Gao D."/>
            <person name="Clevenger J."/>
            <person name="Dash S."/>
            <person name="Ren L."/>
            <person name="Moretzsohn M.C."/>
            <person name="Shirasawa K."/>
            <person name="Huang W."/>
            <person name="Vidigal B."/>
            <person name="Abernathy B."/>
            <person name="Chu Y."/>
            <person name="Niederhuth C.E."/>
            <person name="Umale P."/>
            <person name="Araujo A.C."/>
            <person name="Kozik A."/>
            <person name="Kim K.D."/>
            <person name="Burow M.D."/>
            <person name="Varshney R.K."/>
            <person name="Wang X."/>
            <person name="Zhang X."/>
            <person name="Barkley N."/>
            <person name="Guimaraes P.M."/>
            <person name="Isobe S."/>
            <person name="Guo B."/>
            <person name="Liao B."/>
            <person name="Stalker H.T."/>
            <person name="Schmitz R.J."/>
            <person name="Scheffler B.E."/>
            <person name="Leal-Bertioli S.C."/>
            <person name="Xun X."/>
            <person name="Jackson S.A."/>
            <person name="Michelmore R."/>
            <person name="Ozias-Akins P."/>
        </authorList>
    </citation>
    <scope>NUCLEOTIDE SEQUENCE [LARGE SCALE GENOMIC DNA]</scope>
    <source>
        <strain evidence="3">cv. V14167</strain>
    </source>
</reference>
<accession>A0A6P4CPY8</accession>
<evidence type="ECO:0000313" key="3">
    <source>
        <dbReference type="Proteomes" id="UP000515211"/>
    </source>
</evidence>
<proteinExistence type="predicted"/>